<evidence type="ECO:0008006" key="4">
    <source>
        <dbReference type="Google" id="ProtNLM"/>
    </source>
</evidence>
<feature type="region of interest" description="Disordered" evidence="1">
    <location>
        <begin position="783"/>
        <end position="1022"/>
    </location>
</feature>
<feature type="compositionally biased region" description="Polar residues" evidence="1">
    <location>
        <begin position="834"/>
        <end position="844"/>
    </location>
</feature>
<feature type="compositionally biased region" description="Basic and acidic residues" evidence="1">
    <location>
        <begin position="737"/>
        <end position="758"/>
    </location>
</feature>
<feature type="compositionally biased region" description="Polar residues" evidence="1">
    <location>
        <begin position="919"/>
        <end position="931"/>
    </location>
</feature>
<name>A0A6G1E219_9ORYZ</name>
<keyword evidence="3" id="KW-1185">Reference proteome</keyword>
<evidence type="ECO:0000256" key="1">
    <source>
        <dbReference type="SAM" id="MobiDB-lite"/>
    </source>
</evidence>
<proteinExistence type="predicted"/>
<feature type="compositionally biased region" description="Basic and acidic residues" evidence="1">
    <location>
        <begin position="894"/>
        <end position="915"/>
    </location>
</feature>
<accession>A0A6G1E219</accession>
<dbReference type="EMBL" id="SPHZ02000005">
    <property type="protein sequence ID" value="KAF0917983.1"/>
    <property type="molecule type" value="Genomic_DNA"/>
</dbReference>
<feature type="region of interest" description="Disordered" evidence="1">
    <location>
        <begin position="737"/>
        <end position="768"/>
    </location>
</feature>
<feature type="region of interest" description="Disordered" evidence="1">
    <location>
        <begin position="347"/>
        <end position="485"/>
    </location>
</feature>
<comment type="caution">
    <text evidence="2">The sequence shown here is derived from an EMBL/GenBank/DDBJ whole genome shotgun (WGS) entry which is preliminary data.</text>
</comment>
<feature type="compositionally biased region" description="Basic and acidic residues" evidence="1">
    <location>
        <begin position="932"/>
        <end position="947"/>
    </location>
</feature>
<feature type="compositionally biased region" description="Basic residues" evidence="1">
    <location>
        <begin position="443"/>
        <end position="459"/>
    </location>
</feature>
<feature type="region of interest" description="Disordered" evidence="1">
    <location>
        <begin position="503"/>
        <end position="549"/>
    </location>
</feature>
<evidence type="ECO:0000313" key="2">
    <source>
        <dbReference type="EMBL" id="KAF0917983.1"/>
    </source>
</evidence>
<feature type="compositionally biased region" description="Polar residues" evidence="1">
    <location>
        <begin position="814"/>
        <end position="826"/>
    </location>
</feature>
<feature type="region of interest" description="Disordered" evidence="1">
    <location>
        <begin position="1042"/>
        <end position="1110"/>
    </location>
</feature>
<reference evidence="2 3" key="1">
    <citation type="submission" date="2019-11" db="EMBL/GenBank/DDBJ databases">
        <title>Whole genome sequence of Oryza granulata.</title>
        <authorList>
            <person name="Li W."/>
        </authorList>
    </citation>
    <scope>NUCLEOTIDE SEQUENCE [LARGE SCALE GENOMIC DNA]</scope>
    <source>
        <strain evidence="3">cv. Menghai</strain>
        <tissue evidence="2">Leaf</tissue>
    </source>
</reference>
<sequence>MRPETRVDSAVFQLTPTRTRCDLVVIANGRKEKIASGLLNPFVAHLKVAQEQIAKGGYSITLEADTEVDAPWFTRGTVERFVRFVSTPEVLERVTTIESEILQIADAITVQGSDNLGLRSLEDYNEKLVECIGGSKTSYDPDVDKALVLYKPGMQPPPPVQNDNATQEENSKVQLLRVLETRKTVLRKEQAMAFARAVAAGFNIDNLGYLITFANRFGASRLMKACTQFTELWRRKHETGQWIEVEPEAMSARSEFPPFNASGIMFMGDSMKQNLETLSVSNGDANGGDAAKADQRTAQHSGAPSEYLHGPYQSAYPPWAIHPPYPMQGMPYYPGVNPYYPPPYPPMDDPRYHHSERRVSRKHSSDSMDSETLDDESGQSGSEIESSHGHKLHKKGKRSGKKKPSVVVIRNINVTSKKHGSSESESQTGSDVASEDSDGSHTKYSKRKHKSSSSKKKESRKIILEPEDEYSKDEASHRQDGDQGNWNVFQSFLLRAEEKTKDNDADLFVSEKEPPPSRRKESRTTDDPLLLAERDSADVNDGKTIGFNSAHGRIRPRRMLSGDELMISAEGRSFVDGDIKEIEAGGGGYRRGASDDFMVYGQEKPMDSGCYLDPLAEAQYKSPTLIEKNMHSVADESFMIPVRSNSQDNLGPESCTAIDIDVELPGTVQKTSDAKAGGQLFYEPDELMPEREFEDVTYGYDPAMDYDSQMQIQPAIMVEGANAEDVSLGVEGEAKKLEKDKKLRSSQENLDKRKDTSARRLPSSKTRLMDAQKRAQNLRAYKADLQKAKKEQEEEQIKRLERLKQERQKRIAARSSTSNSISTPQQAKVKPSKISPSTYKSSKFSDAEPGSFSPLRKFPARTTQESDIHKTGKASKINDSSTNAVSKSTSSLSEMKKEKNGRNELSSERLKKLAEPKSNALTDRPSNSKSASVDHSRRRSMPEDTQTKKISAIMQLDQRKSATLPELKLKSPRAPSISVKNKTIAKEIRDGEPGGKASPTSQVTDGKKANGEVSRISNSDDNVVVEKTVVILENEVVSMPPVILPPGRTAENETSSNDRTQKPSLELEYTAIRAPPSPAVLPEAENPTTHRQDDQGNSYEVMTEHPKDETEELTLSAVEKPYQAPFARVTSLENDSAISHAYPHALPVQGSETLVHAESIRARVPDPVCTVSVEETHEANEKPRNKESKGFRKLLKFGRKSHTSGTTDSDASSVDGAVAGDAYQQLSADKVEPHRLDPCNPDSAPLVPPLGQNAAPFPILGFSLSSISKSPVHLQPLPAPLCSLHCLGLQWHSASLVHSRPPCWARRASQHTLSTL</sequence>
<organism evidence="2 3">
    <name type="scientific">Oryza meyeriana var. granulata</name>
    <dbReference type="NCBI Taxonomy" id="110450"/>
    <lineage>
        <taxon>Eukaryota</taxon>
        <taxon>Viridiplantae</taxon>
        <taxon>Streptophyta</taxon>
        <taxon>Embryophyta</taxon>
        <taxon>Tracheophyta</taxon>
        <taxon>Spermatophyta</taxon>
        <taxon>Magnoliopsida</taxon>
        <taxon>Liliopsida</taxon>
        <taxon>Poales</taxon>
        <taxon>Poaceae</taxon>
        <taxon>BOP clade</taxon>
        <taxon>Oryzoideae</taxon>
        <taxon>Oryzeae</taxon>
        <taxon>Oryzinae</taxon>
        <taxon>Oryza</taxon>
        <taxon>Oryza meyeriana</taxon>
    </lineage>
</organism>
<feature type="region of interest" description="Disordered" evidence="1">
    <location>
        <begin position="279"/>
        <end position="309"/>
    </location>
</feature>
<dbReference type="PANTHER" id="PTHR31008:SF2">
    <property type="entry name" value="COP1-INTERACTING PROTEIN-LIKE PROTEIN"/>
    <property type="match status" value="1"/>
</dbReference>
<feature type="compositionally biased region" description="Acidic residues" evidence="1">
    <location>
        <begin position="368"/>
        <end position="377"/>
    </location>
</feature>
<feature type="compositionally biased region" description="Low complexity" evidence="1">
    <location>
        <begin position="880"/>
        <end position="893"/>
    </location>
</feature>
<dbReference type="PANTHER" id="PTHR31008">
    <property type="entry name" value="COP1-INTERACTING PROTEIN-RELATED"/>
    <property type="match status" value="1"/>
</dbReference>
<dbReference type="Proteomes" id="UP000479710">
    <property type="component" value="Unassembled WGS sequence"/>
</dbReference>
<dbReference type="OrthoDB" id="2020180at2759"/>
<feature type="compositionally biased region" description="Basic residues" evidence="1">
    <location>
        <begin position="389"/>
        <end position="404"/>
    </location>
</feature>
<protein>
    <recommendedName>
        <fullName evidence="4">COP1-interacting protein-related</fullName>
    </recommendedName>
</protein>
<gene>
    <name evidence="2" type="ORF">E2562_021680</name>
</gene>
<evidence type="ECO:0000313" key="3">
    <source>
        <dbReference type="Proteomes" id="UP000479710"/>
    </source>
</evidence>
<feature type="compositionally biased region" description="Basic and acidic residues" evidence="1">
    <location>
        <begin position="472"/>
        <end position="481"/>
    </location>
</feature>
<feature type="compositionally biased region" description="Basic and acidic residues" evidence="1">
    <location>
        <begin position="783"/>
        <end position="809"/>
    </location>
</feature>
<feature type="compositionally biased region" description="Basic and acidic residues" evidence="1">
    <location>
        <begin position="984"/>
        <end position="993"/>
    </location>
</feature>
<feature type="compositionally biased region" description="Basic and acidic residues" evidence="1">
    <location>
        <begin position="503"/>
        <end position="541"/>
    </location>
</feature>